<sequence>MGILELDYSQTQIKPFLLRPELTPGESLPSFLYRISMENGVSIDCYLEINNLKRCEVINGEFTENSLILLAKLLNRDKNQLFHLSMNKFKIMLGSEHYSDVVMKNAIKYCPLCISEVRYHKWLWSFHPISMCLEHSCFLVDRCHNCKKRLSLSNLMENNCSCGFILDKCNIDEVEGKSVCFRSQELLCNLFESGQENSEVTIKDYLYLAKHSFYILEGMRSFVSHEKVINCYHNKKGSIHDNNKYAELFSNVFWMYEQYPKNLFTVLDQFNKQKPIHSRIEQRIQFENLFYDRKFDWIKKEYDSYWIKKSDRGEIRRDFSVFKRDKKLLLRREFLRKEELKTKKRITSQKFTRILKKYDVSVNKHNDLRKVTTINKDSIEKALQQYGRMLTRQQTADILGIQRESIKGLILAGFLNLDFALDQAGLINISEINKLLRLCRGEVRAPTDEYVSFQKALIQHTINGLRIVDLLIFIKKRNLKPILSIPCGNLANVYLNKQELQSCIYTMKCRRQEKEGFYFTEVIEYLKIGEKTLHEFIKQGVLLPRKVIVQKSGKKLYLFNKQEVESFYQNNYSIVAMAKKLGISIYKLRKWLDTGKITDQTKGLSKVQLLNLNEVKVIIQREQKDSELN</sequence>
<evidence type="ECO:0000259" key="1">
    <source>
        <dbReference type="Pfam" id="PF06527"/>
    </source>
</evidence>
<dbReference type="Pfam" id="PF06527">
    <property type="entry name" value="TniQ"/>
    <property type="match status" value="1"/>
</dbReference>
<evidence type="ECO:0000313" key="2">
    <source>
        <dbReference type="EMBL" id="MCY9697339.1"/>
    </source>
</evidence>
<accession>A0ABT4GMB2</accession>
<dbReference type="RefSeq" id="WP_268618117.1">
    <property type="nucleotide sequence ID" value="NZ_JAMDMX010000137.1"/>
</dbReference>
<reference evidence="2 3" key="1">
    <citation type="submission" date="2022-05" db="EMBL/GenBank/DDBJ databases">
        <title>Genome Sequencing of Bee-Associated Microbes.</title>
        <authorList>
            <person name="Dunlap C."/>
        </authorList>
    </citation>
    <scope>NUCLEOTIDE SEQUENCE [LARGE SCALE GENOMIC DNA]</scope>
    <source>
        <strain evidence="2 3">NRRL B-14421</strain>
    </source>
</reference>
<dbReference type="EMBL" id="JAMDMX010000137">
    <property type="protein sequence ID" value="MCY9697339.1"/>
    <property type="molecule type" value="Genomic_DNA"/>
</dbReference>
<organism evidence="2 3">
    <name type="scientific">Paenibacillus alginolyticus</name>
    <dbReference type="NCBI Taxonomy" id="59839"/>
    <lineage>
        <taxon>Bacteria</taxon>
        <taxon>Bacillati</taxon>
        <taxon>Bacillota</taxon>
        <taxon>Bacilli</taxon>
        <taxon>Bacillales</taxon>
        <taxon>Paenibacillaceae</taxon>
        <taxon>Paenibacillus</taxon>
    </lineage>
</organism>
<keyword evidence="3" id="KW-1185">Reference proteome</keyword>
<dbReference type="Proteomes" id="UP001527099">
    <property type="component" value="Unassembled WGS sequence"/>
</dbReference>
<dbReference type="InterPro" id="IPR009492">
    <property type="entry name" value="TniQ"/>
</dbReference>
<proteinExistence type="predicted"/>
<name>A0ABT4GMB2_9BACL</name>
<evidence type="ECO:0000313" key="3">
    <source>
        <dbReference type="Proteomes" id="UP001527099"/>
    </source>
</evidence>
<comment type="caution">
    <text evidence="2">The sequence shown here is derived from an EMBL/GenBank/DDBJ whole genome shotgun (WGS) entry which is preliminary data.</text>
</comment>
<feature type="domain" description="TniQ" evidence="1">
    <location>
        <begin position="18"/>
        <end position="139"/>
    </location>
</feature>
<gene>
    <name evidence="2" type="ORF">M5X19_31430</name>
</gene>
<protein>
    <submittedName>
        <fullName evidence="2">TniQ family protein</fullName>
    </submittedName>
</protein>